<dbReference type="AlphaFoldDB" id="A0A4U6STZ3"/>
<evidence type="ECO:0000313" key="1">
    <source>
        <dbReference type="EMBL" id="TKV91498.1"/>
    </source>
</evidence>
<reference evidence="1" key="1">
    <citation type="submission" date="2019-03" db="EMBL/GenBank/DDBJ databases">
        <title>WGS assembly of Setaria viridis.</title>
        <authorList>
            <person name="Huang P."/>
            <person name="Jenkins J."/>
            <person name="Grimwood J."/>
            <person name="Barry K."/>
            <person name="Healey A."/>
            <person name="Mamidi S."/>
            <person name="Sreedasyam A."/>
            <person name="Shu S."/>
            <person name="Feldman M."/>
            <person name="Wu J."/>
            <person name="Yu Y."/>
            <person name="Chen C."/>
            <person name="Johnson J."/>
            <person name="Rokhsar D."/>
            <person name="Baxter I."/>
            <person name="Schmutz J."/>
            <person name="Brutnell T."/>
            <person name="Kellogg E."/>
        </authorList>
    </citation>
    <scope>NUCLEOTIDE SEQUENCE [LARGE SCALE GENOMIC DNA]</scope>
</reference>
<gene>
    <name evidence="1" type="ORF">SEVIR_9G100200v2</name>
</gene>
<dbReference type="Gramene" id="TKV91498">
    <property type="protein sequence ID" value="TKV91498"/>
    <property type="gene ID" value="SEVIR_9G100200v2"/>
</dbReference>
<keyword evidence="2" id="KW-1185">Reference proteome</keyword>
<evidence type="ECO:0000313" key="2">
    <source>
        <dbReference type="Proteomes" id="UP000298652"/>
    </source>
</evidence>
<proteinExistence type="predicted"/>
<sequence length="126" mass="13816">MSFIRFPLNHPKRNLFLLSKGKLSTYKESTGIENTKLCRVVFVGAPALIRLSSWRSSSCVLPDVFPVHALLYGRRPSTSLPSPSVAAWSNPVDWITGGLGLCSLPCLLLLRISSRVTLLGLAFGKF</sequence>
<organism evidence="1 2">
    <name type="scientific">Setaria viridis</name>
    <name type="common">Green bristlegrass</name>
    <name type="synonym">Setaria italica subsp. viridis</name>
    <dbReference type="NCBI Taxonomy" id="4556"/>
    <lineage>
        <taxon>Eukaryota</taxon>
        <taxon>Viridiplantae</taxon>
        <taxon>Streptophyta</taxon>
        <taxon>Embryophyta</taxon>
        <taxon>Tracheophyta</taxon>
        <taxon>Spermatophyta</taxon>
        <taxon>Magnoliopsida</taxon>
        <taxon>Liliopsida</taxon>
        <taxon>Poales</taxon>
        <taxon>Poaceae</taxon>
        <taxon>PACMAD clade</taxon>
        <taxon>Panicoideae</taxon>
        <taxon>Panicodae</taxon>
        <taxon>Paniceae</taxon>
        <taxon>Cenchrinae</taxon>
        <taxon>Setaria</taxon>
    </lineage>
</organism>
<dbReference type="EMBL" id="CM016560">
    <property type="protein sequence ID" value="TKV91498.1"/>
    <property type="molecule type" value="Genomic_DNA"/>
</dbReference>
<protein>
    <submittedName>
        <fullName evidence="1">Uncharacterized protein</fullName>
    </submittedName>
</protein>
<name>A0A4U6STZ3_SETVI</name>
<accession>A0A4U6STZ3</accession>
<dbReference type="Proteomes" id="UP000298652">
    <property type="component" value="Chromosome 9"/>
</dbReference>